<dbReference type="Gene3D" id="3.30.460.10">
    <property type="entry name" value="Beta Polymerase, domain 2"/>
    <property type="match status" value="1"/>
</dbReference>
<proteinExistence type="inferred from homology"/>
<dbReference type="InterPro" id="IPR007012">
    <property type="entry name" value="PolA_pol_cen_dom"/>
</dbReference>
<sequence length="1805" mass="210671">MAIDIINDHSLAETYANILSRDETTRHNAEHLVAIRICSARIWQIFQQIHLALKQKHNARLKDAKTKEILAQIQSNWRRFSKTRHAIYKYMPNDLYEHWAAVQGQWQDLTFLARQLVQQLVTDKDNVAGPFKYLKQLLPEQNLFYQLAEEHAKNIIRLAETKNALSESLKNSLLEGKGTKFRLQKFFSLSLGDIELYEQMVSKFPQLKNLSRSELTNAEITELQIRTYIKFLDNKNDEQIWRRAKYLLDILAFYQWLKNKDDILMDKQVEVIKHLELYELLMDSVPNLSQNEINNDMIIQMLYEQKRELFPNLNIVKFSNFSNFDSPQCGEADAKSAHQFLHGKILQKLGLNSEFLTQLKEICADIDRLHGLCNEPVVEQIIMKNCCNKLKMPKTDAKNSHLEEIASSSSPSMLMKLGKCTNELSNLMTMYKNVMFKRPKNNNDSDGIILEKAEQYLNFEAIYFHHKTVLKELVKLLGVFQRYFKHIRINDEKVKRLIIQLNVDIAMADLFVEANDPAKKRANLCLMDSLLTHLMANGTLFTEVEEWQTHMLYEQFINNNEIPRPSDADLRWAKPECHKAEVAQAAVSKLLGHMHLVVQSHSFVLRQVAKDCAEFVQFVNQNGKGILKNLYCENIAFNERITYYKTILGSSYSEERKVAEALLVIKMTFSEILQIEKANFKASKFDDQIGTFRAELIALMKMLQIVIGETKAITLISNDPPGDQIRFKHRLSADLMVWMCRFEHLLSLQLPAVRHEIEKIWLFFRCYYDIISDFEPPISTEIDWNLAAATNELILKIEHFVEMHKNETDSDKVLKHWQQLIKSNFEDGILTELADKNSKNEDQICAEHIEYIQKLHLLEFIKLINSKNNYEKWDQIINVLSTNREQRKNILQFLTLDHVKILFKKLSIEFDNKDFLEKNKQIENQTKTNNGNFEEKAKESVFTNTNNENKSLKRKKKNPEKNSDNNANKSINNNELIIINSSAKKNSSKNELIKKDENKMKTPKKEEIKIVNKKEKLKEKCRNHLFKEWERIGPVNLSAFLDDSFLYGKYAEFLSSPLTDGQIVLLDIGAYVNEIEKRIQMWQQLQIVSPSLFGTINMKKQLDKVNQEWKTFLNTEYNNVDVVCALPWQFHQILWKILNLNNEANLMLAEAANEIVIENFENELKNVKAQIHLENFAMALLTNGATISGKWEQIESKKRQKLLEQITGMRCGHIRFDNLKLRWQKMEAQIQLDQSLFSKLLENEQNSNKYLSANFPKFSQQINFAESIKNDTQNVQNLENYLAEKTFKGFAEYEEKMKNSLIKIRKMFHEWSEGHAKLLVSGSFLLGTHTIRSDIDLLCIVPGKVIKKMHIFGTDTTLCQQMEHVCSDGTNWSLYCELCSNEIVTDLVKFPHAPILLIKFIFDQVPYDVTFVIIPERKTLPPKIDDKTMDELMAKFKKPTENNIKMLRVLSGYRSTFYIFNLILDGQNKQEMLQMDDGEGERQKIHQKFNKNAKNFRMLILVMKLWAKSNYIYSNKYGYLNGAILTIMVTKIVLLYPNASLPFLIQKFFLFYSTRPIFMPVQLSELDKSNIVNPFFVQNPEEQEMPVYTPIFPELNVASLVTNCSAKVIRKEMTKALKMTNLIEATHNFEWKTLLHEQNDGFIEKYPYFVLINCVAEQQTQIFDKFCQFVDGRIRRQIVYDLDPKNGPNIGTHLYPDIYQHNCEMANEFLALAFKPDFCKVWLIGISSKVNRAQMNPLLAQFDAAIRKDFFKFNPLENGEENGGKNKNNKKFKMPNMEEIGAKFEEFKLAFKSILVNKWEMFEAM</sequence>
<name>A0ABD2JJ43_HETSC</name>
<evidence type="ECO:0000256" key="3">
    <source>
        <dbReference type="ARBA" id="ARBA00012388"/>
    </source>
</evidence>
<evidence type="ECO:0000259" key="11">
    <source>
        <dbReference type="Pfam" id="PF01909"/>
    </source>
</evidence>
<comment type="subcellular location">
    <subcellularLocation>
        <location evidence="1">Nucleus</location>
    </subcellularLocation>
</comment>
<reference evidence="13 14" key="1">
    <citation type="submission" date="2024-10" db="EMBL/GenBank/DDBJ databases">
        <authorList>
            <person name="Kim D."/>
        </authorList>
    </citation>
    <scope>NUCLEOTIDE SEQUENCE [LARGE SCALE GENOMIC DNA]</scope>
    <source>
        <strain evidence="13">Taebaek</strain>
    </source>
</reference>
<evidence type="ECO:0000256" key="2">
    <source>
        <dbReference type="ARBA" id="ARBA00010912"/>
    </source>
</evidence>
<evidence type="ECO:0000256" key="1">
    <source>
        <dbReference type="ARBA" id="ARBA00004123"/>
    </source>
</evidence>
<keyword evidence="14" id="KW-1185">Reference proteome</keyword>
<dbReference type="SUPFAM" id="SSF81631">
    <property type="entry name" value="PAP/OAS1 substrate-binding domain"/>
    <property type="match status" value="1"/>
</dbReference>
<dbReference type="Pfam" id="PF01909">
    <property type="entry name" value="NTP_transf_2"/>
    <property type="match status" value="1"/>
</dbReference>
<dbReference type="InterPro" id="IPR002934">
    <property type="entry name" value="Polymerase_NTP_transf_dom"/>
</dbReference>
<dbReference type="Pfam" id="PF04928">
    <property type="entry name" value="PAP_central"/>
    <property type="match status" value="1"/>
</dbReference>
<keyword evidence="7" id="KW-0067">ATP-binding</keyword>
<dbReference type="GO" id="GO:1990817">
    <property type="term" value="F:poly(A) RNA polymerase activity"/>
    <property type="evidence" value="ECO:0007669"/>
    <property type="project" value="UniProtKB-EC"/>
</dbReference>
<dbReference type="GO" id="GO:0006397">
    <property type="term" value="P:mRNA processing"/>
    <property type="evidence" value="ECO:0007669"/>
    <property type="project" value="UniProtKB-KW"/>
</dbReference>
<dbReference type="EMBL" id="JBICCN010000142">
    <property type="protein sequence ID" value="KAL3090562.1"/>
    <property type="molecule type" value="Genomic_DNA"/>
</dbReference>
<keyword evidence="6" id="KW-0547">Nucleotide-binding</keyword>
<evidence type="ECO:0000256" key="7">
    <source>
        <dbReference type="ARBA" id="ARBA00022840"/>
    </source>
</evidence>
<evidence type="ECO:0000256" key="8">
    <source>
        <dbReference type="ARBA" id="ARBA00023242"/>
    </source>
</evidence>
<protein>
    <recommendedName>
        <fullName evidence="3">polynucleotide adenylyltransferase</fullName>
        <ecNumber evidence="3">2.7.7.19</ecNumber>
    </recommendedName>
</protein>
<evidence type="ECO:0000313" key="14">
    <source>
        <dbReference type="Proteomes" id="UP001620645"/>
    </source>
</evidence>
<dbReference type="Gene3D" id="1.10.1410.10">
    <property type="match status" value="1"/>
</dbReference>
<feature type="domain" description="Poly(A) polymerase central" evidence="12">
    <location>
        <begin position="1495"/>
        <end position="1636"/>
    </location>
</feature>
<dbReference type="PANTHER" id="PTHR10682:SF10">
    <property type="entry name" value="POLYNUCLEOTIDE ADENYLYLTRANSFERASE"/>
    <property type="match status" value="1"/>
</dbReference>
<comment type="similarity">
    <text evidence="2">Belongs to the poly(A) polymerase family.</text>
</comment>
<feature type="domain" description="Polymerase nucleotidyl transferase" evidence="11">
    <location>
        <begin position="1304"/>
        <end position="1344"/>
    </location>
</feature>
<organism evidence="13 14">
    <name type="scientific">Heterodera schachtii</name>
    <name type="common">Sugarbeet cyst nematode worm</name>
    <name type="synonym">Tylenchus schachtii</name>
    <dbReference type="NCBI Taxonomy" id="97005"/>
    <lineage>
        <taxon>Eukaryota</taxon>
        <taxon>Metazoa</taxon>
        <taxon>Ecdysozoa</taxon>
        <taxon>Nematoda</taxon>
        <taxon>Chromadorea</taxon>
        <taxon>Rhabditida</taxon>
        <taxon>Tylenchina</taxon>
        <taxon>Tylenchomorpha</taxon>
        <taxon>Tylenchoidea</taxon>
        <taxon>Heteroderidae</taxon>
        <taxon>Heteroderinae</taxon>
        <taxon>Heterodera</taxon>
    </lineage>
</organism>
<keyword evidence="4" id="KW-0507">mRNA processing</keyword>
<feature type="region of interest" description="Disordered" evidence="10">
    <location>
        <begin position="922"/>
        <end position="971"/>
    </location>
</feature>
<dbReference type="PANTHER" id="PTHR10682">
    <property type="entry name" value="POLY A POLYMERASE"/>
    <property type="match status" value="1"/>
</dbReference>
<dbReference type="Proteomes" id="UP001620645">
    <property type="component" value="Unassembled WGS sequence"/>
</dbReference>
<evidence type="ECO:0000256" key="9">
    <source>
        <dbReference type="ARBA" id="ARBA00048830"/>
    </source>
</evidence>
<dbReference type="EC" id="2.7.7.19" evidence="3"/>
<dbReference type="SUPFAM" id="SSF81301">
    <property type="entry name" value="Nucleotidyltransferase"/>
    <property type="match status" value="1"/>
</dbReference>
<dbReference type="GO" id="GO:0005524">
    <property type="term" value="F:ATP binding"/>
    <property type="evidence" value="ECO:0007669"/>
    <property type="project" value="UniProtKB-KW"/>
</dbReference>
<feature type="compositionally biased region" description="Polar residues" evidence="10">
    <location>
        <begin position="922"/>
        <end position="932"/>
    </location>
</feature>
<evidence type="ECO:0000313" key="13">
    <source>
        <dbReference type="EMBL" id="KAL3090562.1"/>
    </source>
</evidence>
<comment type="catalytic activity">
    <reaction evidence="9">
        <text>RNA(n) + ATP = RNA(n)-3'-adenine ribonucleotide + diphosphate</text>
        <dbReference type="Rhea" id="RHEA:11332"/>
        <dbReference type="Rhea" id="RHEA-COMP:14527"/>
        <dbReference type="Rhea" id="RHEA-COMP:17347"/>
        <dbReference type="ChEBI" id="CHEBI:30616"/>
        <dbReference type="ChEBI" id="CHEBI:33019"/>
        <dbReference type="ChEBI" id="CHEBI:140395"/>
        <dbReference type="ChEBI" id="CHEBI:173115"/>
        <dbReference type="EC" id="2.7.7.19"/>
    </reaction>
</comment>
<evidence type="ECO:0000256" key="5">
    <source>
        <dbReference type="ARBA" id="ARBA00022679"/>
    </source>
</evidence>
<accession>A0ABD2JJ43</accession>
<evidence type="ECO:0000259" key="12">
    <source>
        <dbReference type="Pfam" id="PF04928"/>
    </source>
</evidence>
<comment type="caution">
    <text evidence="13">The sequence shown here is derived from an EMBL/GenBank/DDBJ whole genome shotgun (WGS) entry which is preliminary data.</text>
</comment>
<evidence type="ECO:0000256" key="6">
    <source>
        <dbReference type="ARBA" id="ARBA00022741"/>
    </source>
</evidence>
<keyword evidence="5" id="KW-0808">Transferase</keyword>
<evidence type="ECO:0000256" key="10">
    <source>
        <dbReference type="SAM" id="MobiDB-lite"/>
    </source>
</evidence>
<keyword evidence="8" id="KW-0539">Nucleus</keyword>
<evidence type="ECO:0000256" key="4">
    <source>
        <dbReference type="ARBA" id="ARBA00022664"/>
    </source>
</evidence>
<gene>
    <name evidence="13" type="ORF">niasHS_005474</name>
</gene>
<dbReference type="InterPro" id="IPR043519">
    <property type="entry name" value="NT_sf"/>
</dbReference>
<dbReference type="GO" id="GO:0005634">
    <property type="term" value="C:nucleus"/>
    <property type="evidence" value="ECO:0007669"/>
    <property type="project" value="UniProtKB-SubCell"/>
</dbReference>